<reference evidence="3" key="1">
    <citation type="submission" date="2023-05" db="EMBL/GenBank/DDBJ databases">
        <title>Nepenthes gracilis genome sequencing.</title>
        <authorList>
            <person name="Fukushima K."/>
        </authorList>
    </citation>
    <scope>NUCLEOTIDE SEQUENCE</scope>
    <source>
        <strain evidence="3">SING2019-196</strain>
    </source>
</reference>
<dbReference type="PROSITE" id="PS51369">
    <property type="entry name" value="TCP"/>
    <property type="match status" value="1"/>
</dbReference>
<evidence type="ECO:0000256" key="1">
    <source>
        <dbReference type="SAM" id="MobiDB-lite"/>
    </source>
</evidence>
<sequence length="418" mass="47386">MSNDMNVLQMRPVMALSFDLQDFILRARVVKLYRQALRIASRAPSHAEGVLYAKLSFCFCSVVKNREVAAQALLLSRGVEEPGGRVTYTIVLDGLCRVRIQKLSARDLFTKFDKNIKSMASLPVWKVLRKKHLQFGQLHNGAFLPRDAEDGWTQLWYTFSQTLRLGNSSETPNTMMALLGIELPSRVFCQESNGRERILPSICQWESDCVAVNFHSTIVLRHLRELFLIDPVNYMMAIFEIDIFREFPSPWTLELKFINCRIGLHAFVPYVGYHIAQFTIKAMQCGRSNLKIVPYDTIQLKQDPSWLVEDCFEFGPPLFNSLRGTTGFATTTTVREGHLQILEILLKTGASQPACEEALLEASYHGHAGFVELLLGKTAELQGGFIVRSTGRKDQHRKVYTSRGPRDRRVHSSANAAI</sequence>
<protein>
    <recommendedName>
        <fullName evidence="2">TCP domain-containing protein</fullName>
    </recommendedName>
</protein>
<proteinExistence type="predicted"/>
<feature type="region of interest" description="Disordered" evidence="1">
    <location>
        <begin position="396"/>
        <end position="418"/>
    </location>
</feature>
<dbReference type="Proteomes" id="UP001279734">
    <property type="component" value="Unassembled WGS sequence"/>
</dbReference>
<dbReference type="InterPro" id="IPR017887">
    <property type="entry name" value="TF_TCP_subgr"/>
</dbReference>
<dbReference type="InterPro" id="IPR036770">
    <property type="entry name" value="Ankyrin_rpt-contain_sf"/>
</dbReference>
<evidence type="ECO:0000313" key="4">
    <source>
        <dbReference type="Proteomes" id="UP001279734"/>
    </source>
</evidence>
<feature type="compositionally biased region" description="Basic residues" evidence="1">
    <location>
        <begin position="396"/>
        <end position="411"/>
    </location>
</feature>
<dbReference type="AlphaFoldDB" id="A0AAD3SRZ3"/>
<name>A0AAD3SRZ3_NEPGR</name>
<gene>
    <name evidence="3" type="ORF">Nepgr_017721</name>
</gene>
<dbReference type="SUPFAM" id="SSF48403">
    <property type="entry name" value="Ankyrin repeat"/>
    <property type="match status" value="1"/>
</dbReference>
<keyword evidence="4" id="KW-1185">Reference proteome</keyword>
<feature type="domain" description="TCP" evidence="2">
    <location>
        <begin position="392"/>
        <end position="418"/>
    </location>
</feature>
<dbReference type="Pfam" id="PF03634">
    <property type="entry name" value="TCP"/>
    <property type="match status" value="1"/>
</dbReference>
<organism evidence="3 4">
    <name type="scientific">Nepenthes gracilis</name>
    <name type="common">Slender pitcher plant</name>
    <dbReference type="NCBI Taxonomy" id="150966"/>
    <lineage>
        <taxon>Eukaryota</taxon>
        <taxon>Viridiplantae</taxon>
        <taxon>Streptophyta</taxon>
        <taxon>Embryophyta</taxon>
        <taxon>Tracheophyta</taxon>
        <taxon>Spermatophyta</taxon>
        <taxon>Magnoliopsida</taxon>
        <taxon>eudicotyledons</taxon>
        <taxon>Gunneridae</taxon>
        <taxon>Pentapetalae</taxon>
        <taxon>Caryophyllales</taxon>
        <taxon>Nepenthaceae</taxon>
        <taxon>Nepenthes</taxon>
    </lineage>
</organism>
<accession>A0AAD3SRZ3</accession>
<evidence type="ECO:0000313" key="3">
    <source>
        <dbReference type="EMBL" id="GMH15880.1"/>
    </source>
</evidence>
<dbReference type="EMBL" id="BSYO01000015">
    <property type="protein sequence ID" value="GMH15880.1"/>
    <property type="molecule type" value="Genomic_DNA"/>
</dbReference>
<evidence type="ECO:0000259" key="2">
    <source>
        <dbReference type="PROSITE" id="PS51369"/>
    </source>
</evidence>
<comment type="caution">
    <text evidence="3">The sequence shown here is derived from an EMBL/GenBank/DDBJ whole genome shotgun (WGS) entry which is preliminary data.</text>
</comment>